<dbReference type="Proteomes" id="UP000278756">
    <property type="component" value="Chromosome 1"/>
</dbReference>
<accession>A0A3G9FZS0</accession>
<gene>
    <name evidence="5" type="ORF">EM6_0463</name>
</gene>
<dbReference type="NCBIfam" id="TIGR00172">
    <property type="entry name" value="maf"/>
    <property type="match status" value="1"/>
</dbReference>
<organism evidence="5 6">
    <name type="scientific">Asticcacaulis excentricus</name>
    <dbReference type="NCBI Taxonomy" id="78587"/>
    <lineage>
        <taxon>Bacteria</taxon>
        <taxon>Pseudomonadati</taxon>
        <taxon>Pseudomonadota</taxon>
        <taxon>Alphaproteobacteria</taxon>
        <taxon>Caulobacterales</taxon>
        <taxon>Caulobacteraceae</taxon>
        <taxon>Asticcacaulis</taxon>
    </lineage>
</organism>
<evidence type="ECO:0000313" key="6">
    <source>
        <dbReference type="Proteomes" id="UP000278756"/>
    </source>
</evidence>
<dbReference type="AlphaFoldDB" id="A0A3G9FZS0"/>
<protein>
    <recommendedName>
        <fullName evidence="4">dTTP/UTP pyrophosphatase</fullName>
        <shortName evidence="4">dTTPase/UTPase</shortName>
        <ecNumber evidence="4">3.6.1.9</ecNumber>
    </recommendedName>
    <alternativeName>
        <fullName evidence="4">Nucleoside triphosphate pyrophosphatase</fullName>
    </alternativeName>
    <alternativeName>
        <fullName evidence="4">Nucleotide pyrophosphatase</fullName>
        <shortName evidence="4">Nucleotide PPase</shortName>
    </alternativeName>
</protein>
<feature type="site" description="Important for substrate specificity" evidence="4">
    <location>
        <position position="72"/>
    </location>
</feature>
<evidence type="ECO:0000256" key="2">
    <source>
        <dbReference type="ARBA" id="ARBA00022801"/>
    </source>
</evidence>
<dbReference type="GO" id="GO:0005737">
    <property type="term" value="C:cytoplasm"/>
    <property type="evidence" value="ECO:0007669"/>
    <property type="project" value="UniProtKB-SubCell"/>
</dbReference>
<dbReference type="PANTHER" id="PTHR43213">
    <property type="entry name" value="BIFUNCTIONAL DTTP/UTP PYROPHOSPHATASE/METHYLTRANSFERASE PROTEIN-RELATED"/>
    <property type="match status" value="1"/>
</dbReference>
<comment type="function">
    <text evidence="4">Nucleoside triphosphate pyrophosphatase that hydrolyzes dTTP and UTP. May have a dual role in cell division arrest and in preventing the incorporation of modified nucleotides into cellular nucleic acids.</text>
</comment>
<comment type="similarity">
    <text evidence="4">Belongs to the Maf family. YhdE subfamily.</text>
</comment>
<dbReference type="Pfam" id="PF02545">
    <property type="entry name" value="Maf"/>
    <property type="match status" value="1"/>
</dbReference>
<sequence length="190" mass="20104">MLPLILASASPRRVDLLAQIGLKPDRILPSDIDETPLKAETPRELAGRLSRAKAEAVAALVTEPAYILAADTVVGVGRRILPKAETDAEVRACLELMSGRSHRVYTGVALVSPKGLSARVVETRLQFKRLSAEEIDAYIASGEGLGKAGGYGIQGRASAFVIHLIGSFPSVVGLPTYETLQLLRGAGYTG</sequence>
<dbReference type="GO" id="GO:0036221">
    <property type="term" value="F:UTP diphosphatase activity"/>
    <property type="evidence" value="ECO:0007669"/>
    <property type="project" value="RHEA"/>
</dbReference>
<dbReference type="CDD" id="cd00555">
    <property type="entry name" value="Maf"/>
    <property type="match status" value="1"/>
</dbReference>
<comment type="subcellular location">
    <subcellularLocation>
        <location evidence="4">Cytoplasm</location>
    </subcellularLocation>
</comment>
<evidence type="ECO:0000256" key="1">
    <source>
        <dbReference type="ARBA" id="ARBA00001968"/>
    </source>
</evidence>
<keyword evidence="3 4" id="KW-0546">Nucleotide metabolism</keyword>
<dbReference type="GO" id="GO:0036218">
    <property type="term" value="F:dTTP diphosphatase activity"/>
    <property type="evidence" value="ECO:0007669"/>
    <property type="project" value="RHEA"/>
</dbReference>
<dbReference type="Gene3D" id="3.90.950.10">
    <property type="match status" value="1"/>
</dbReference>
<comment type="caution">
    <text evidence="4">Lacks conserved residue(s) required for the propagation of feature annotation.</text>
</comment>
<dbReference type="InterPro" id="IPR003697">
    <property type="entry name" value="Maf-like"/>
</dbReference>
<dbReference type="EMBL" id="AP018827">
    <property type="protein sequence ID" value="BBF79887.1"/>
    <property type="molecule type" value="Genomic_DNA"/>
</dbReference>
<feature type="site" description="Important for substrate specificity" evidence="4">
    <location>
        <position position="12"/>
    </location>
</feature>
<keyword evidence="4" id="KW-0963">Cytoplasm</keyword>
<feature type="active site" description="Proton acceptor" evidence="4">
    <location>
        <position position="71"/>
    </location>
</feature>
<dbReference type="EC" id="3.6.1.9" evidence="4"/>
<dbReference type="SUPFAM" id="SSF52972">
    <property type="entry name" value="ITPase-like"/>
    <property type="match status" value="1"/>
</dbReference>
<comment type="catalytic activity">
    <reaction evidence="4">
        <text>dTTP + H2O = dTMP + diphosphate + H(+)</text>
        <dbReference type="Rhea" id="RHEA:28534"/>
        <dbReference type="ChEBI" id="CHEBI:15377"/>
        <dbReference type="ChEBI" id="CHEBI:15378"/>
        <dbReference type="ChEBI" id="CHEBI:33019"/>
        <dbReference type="ChEBI" id="CHEBI:37568"/>
        <dbReference type="ChEBI" id="CHEBI:63528"/>
        <dbReference type="EC" id="3.6.1.9"/>
    </reaction>
</comment>
<dbReference type="GO" id="GO:0009117">
    <property type="term" value="P:nucleotide metabolic process"/>
    <property type="evidence" value="ECO:0007669"/>
    <property type="project" value="UniProtKB-KW"/>
</dbReference>
<dbReference type="InterPro" id="IPR029001">
    <property type="entry name" value="ITPase-like_fam"/>
</dbReference>
<evidence type="ECO:0000256" key="4">
    <source>
        <dbReference type="HAMAP-Rule" id="MF_00528"/>
    </source>
</evidence>
<comment type="catalytic activity">
    <reaction evidence="4">
        <text>UTP + H2O = UMP + diphosphate + H(+)</text>
        <dbReference type="Rhea" id="RHEA:29395"/>
        <dbReference type="ChEBI" id="CHEBI:15377"/>
        <dbReference type="ChEBI" id="CHEBI:15378"/>
        <dbReference type="ChEBI" id="CHEBI:33019"/>
        <dbReference type="ChEBI" id="CHEBI:46398"/>
        <dbReference type="ChEBI" id="CHEBI:57865"/>
        <dbReference type="EC" id="3.6.1.9"/>
    </reaction>
</comment>
<feature type="site" description="Important for substrate specificity" evidence="4">
    <location>
        <position position="154"/>
    </location>
</feature>
<evidence type="ECO:0000313" key="5">
    <source>
        <dbReference type="EMBL" id="BBF79887.1"/>
    </source>
</evidence>
<dbReference type="HAMAP" id="MF_00528">
    <property type="entry name" value="Maf"/>
    <property type="match status" value="1"/>
</dbReference>
<keyword evidence="2 4" id="KW-0378">Hydrolase</keyword>
<dbReference type="RefSeq" id="WP_126420001.1">
    <property type="nucleotide sequence ID" value="NZ_AP018827.1"/>
</dbReference>
<dbReference type="OrthoDB" id="9807767at2"/>
<reference evidence="6" key="2">
    <citation type="journal article" date="2017" name="Plant Physiol. Biochem.">
        <title>Differential oxidative and antioxidative response of duckweed Lemna minor toward plant growth promoting/inhibiting bacteria.</title>
        <authorList>
            <person name="Ishizawa H."/>
            <person name="Kuroda M."/>
            <person name="Morikawa M."/>
            <person name="Ike M."/>
        </authorList>
    </citation>
    <scope>NUCLEOTIDE SEQUENCE [LARGE SCALE GENOMIC DNA]</scope>
    <source>
        <strain evidence="6">M6</strain>
    </source>
</reference>
<proteinExistence type="inferred from homology"/>
<comment type="cofactor">
    <cofactor evidence="1 4">
        <name>a divalent metal cation</name>
        <dbReference type="ChEBI" id="CHEBI:60240"/>
    </cofactor>
</comment>
<evidence type="ECO:0000256" key="3">
    <source>
        <dbReference type="ARBA" id="ARBA00023080"/>
    </source>
</evidence>
<name>A0A3G9FZS0_9CAUL</name>
<dbReference type="PIRSF" id="PIRSF006305">
    <property type="entry name" value="Maf"/>
    <property type="match status" value="1"/>
</dbReference>
<reference evidence="6" key="1">
    <citation type="journal article" date="2017" name="Biotechnol. Biofuels">
        <title>Evaluation of environmental bacterial communities as a factor affecting the growth of duckweed Lemna minor.</title>
        <authorList>
            <person name="Ishizawa H."/>
            <person name="Kuroda M."/>
            <person name="Morikawa M."/>
            <person name="Ike M."/>
        </authorList>
    </citation>
    <scope>NUCLEOTIDE SEQUENCE [LARGE SCALE GENOMIC DNA]</scope>
    <source>
        <strain evidence="6">M6</strain>
    </source>
</reference>
<dbReference type="PANTHER" id="PTHR43213:SF5">
    <property type="entry name" value="BIFUNCTIONAL DTTP_UTP PYROPHOSPHATASE_METHYLTRANSFERASE PROTEIN-RELATED"/>
    <property type="match status" value="1"/>
</dbReference>